<keyword evidence="4 8" id="KW-0418">Kinase</keyword>
<evidence type="ECO:0000259" key="7">
    <source>
        <dbReference type="PROSITE" id="PS50011"/>
    </source>
</evidence>
<comment type="caution">
    <text evidence="8">The sequence shown here is derived from an EMBL/GenBank/DDBJ whole genome shotgun (WGS) entry which is preliminary data.</text>
</comment>
<evidence type="ECO:0000256" key="6">
    <source>
        <dbReference type="SAM" id="MobiDB-lite"/>
    </source>
</evidence>
<dbReference type="SUPFAM" id="SSF56112">
    <property type="entry name" value="Protein kinase-like (PK-like)"/>
    <property type="match status" value="1"/>
</dbReference>
<dbReference type="GO" id="GO:0004674">
    <property type="term" value="F:protein serine/threonine kinase activity"/>
    <property type="evidence" value="ECO:0007669"/>
    <property type="project" value="UniProtKB-EC"/>
</dbReference>
<dbReference type="AlphaFoldDB" id="A0A5J4WTX9"/>
<dbReference type="InterPro" id="IPR000719">
    <property type="entry name" value="Prot_kinase_dom"/>
</dbReference>
<dbReference type="InterPro" id="IPR011009">
    <property type="entry name" value="Kinase-like_dom_sf"/>
</dbReference>
<reference evidence="8 9" key="1">
    <citation type="submission" date="2019-03" db="EMBL/GenBank/DDBJ databases">
        <title>Single cell metagenomics reveals metabolic interactions within the superorganism composed of flagellate Streblomastix strix and complex community of Bacteroidetes bacteria on its surface.</title>
        <authorList>
            <person name="Treitli S.C."/>
            <person name="Kolisko M."/>
            <person name="Husnik F."/>
            <person name="Keeling P."/>
            <person name="Hampl V."/>
        </authorList>
    </citation>
    <scope>NUCLEOTIDE SEQUENCE [LARGE SCALE GENOMIC DNA]</scope>
    <source>
        <strain evidence="8">ST1C</strain>
    </source>
</reference>
<feature type="domain" description="Protein kinase" evidence="7">
    <location>
        <begin position="642"/>
        <end position="942"/>
    </location>
</feature>
<dbReference type="InterPro" id="IPR016024">
    <property type="entry name" value="ARM-type_fold"/>
</dbReference>
<keyword evidence="5" id="KW-0067">ATP-binding</keyword>
<sequence>MEIDIDAEQTMDSEFNAIQADRKASEAIQSNEKYFSTYLTILTSKKQDIGINVLKISKQAQKENEHKQHPIQTSTTASSIDLEEGELEVQRTSSLPSELPIIIVPPGVSLVTIHNAEHFLQNEQFFRPDEIRRKSVNSGDSAKQPSKKIIHRRLQDGKVHHFIIVGQPSKDLQEGSPKDSGNIYGLYWDNVVGILVAGATWQFKDWPQRDDLSSLLVGARAFHIRGEDDPETLNQIRSKHLMLKKNRNIPIQSSSSQDPSSIPIYDQISIHTVVTAYKKLSLDLNFQQEQKYTQYIADLRSKITASNVDDRIEVAYTGFIELSDILKWTFDQDKEVARDIQLGVCEITTIILGNNPDAIEIALETRIVKELMQLLGTILPLEEVTFSNLDSVLSLAQFGTVQQRHQLFELGLPQAIIRDLKSQDSNVTEKTAGTIYKVVSGPWYQFGFKCLHPQYEVLQRDGVIVSLLEDGLRNGRSEKTRQISSETIALLFQARQIPFDMKKDLITQLKKGLQSKDKGDIKKSSKGLLSLAQNKENVDDILADDFLTVLKNVIQNTHLRKTLRDSQLKEVVMNLWHHFKGDEIIQNETVVNSSQYQGFLQNDSQVNSTLSQSSSNADLTSISTLFQGAGPNFNTKWVITDFEFIDRLGQGGFGTVCKEKVKESQRIVAIKEINYFTPQEKISVNTEISLMLEAYNIVRKASLKSSSPYLHIVEPLGFFVHAQGLKAYLVLEYCSGGDLRRYINNMKKSGVEISEKKLWQMIAQIVFSLNQLHANGILHADLKPENVLLTEEFIVKLADFGLARKLQVGRDFTTQIGGTYLYQSPELLGIHYNSQIDGTEDMKEKENDQKEETVNKPKVMQNKAADVWAVGIMIFELLAQRHPFTKSENQSIIEFARAIEKEDLPEIPSHYPESMKMLIRRMLDKNPKSRITTAQILEVPEVVANLDSK</sequence>
<dbReference type="PANTHER" id="PTHR43671">
    <property type="entry name" value="SERINE/THREONINE-PROTEIN KINASE NEK"/>
    <property type="match status" value="1"/>
</dbReference>
<dbReference type="InterPro" id="IPR031336">
    <property type="entry name" value="CDC73_C"/>
</dbReference>
<feature type="compositionally biased region" description="Polar residues" evidence="6">
    <location>
        <begin position="70"/>
        <end position="79"/>
    </location>
</feature>
<dbReference type="Proteomes" id="UP000324800">
    <property type="component" value="Unassembled WGS sequence"/>
</dbReference>
<evidence type="ECO:0000313" key="9">
    <source>
        <dbReference type="Proteomes" id="UP000324800"/>
    </source>
</evidence>
<dbReference type="InterPro" id="IPR050660">
    <property type="entry name" value="NEK_Ser/Thr_kinase"/>
</dbReference>
<proteinExistence type="predicted"/>
<gene>
    <name evidence="8" type="ORF">EZS28_006035</name>
</gene>
<dbReference type="SUPFAM" id="SSF48371">
    <property type="entry name" value="ARM repeat"/>
    <property type="match status" value="1"/>
</dbReference>
<dbReference type="Pfam" id="PF05179">
    <property type="entry name" value="CDC73_C"/>
    <property type="match status" value="1"/>
</dbReference>
<keyword evidence="3" id="KW-0547">Nucleotide-binding</keyword>
<dbReference type="Pfam" id="PF00069">
    <property type="entry name" value="Pkinase"/>
    <property type="match status" value="2"/>
</dbReference>
<dbReference type="SMART" id="SM00220">
    <property type="entry name" value="S_TKc"/>
    <property type="match status" value="1"/>
</dbReference>
<dbReference type="Gene3D" id="1.10.510.10">
    <property type="entry name" value="Transferase(Phosphotransferase) domain 1"/>
    <property type="match status" value="1"/>
</dbReference>
<name>A0A5J4WTX9_9EUKA</name>
<dbReference type="EC" id="2.7.11.1" evidence="1"/>
<dbReference type="Gene3D" id="3.40.50.11990">
    <property type="entry name" value="RNA polymerase II accessory factor, Cdc73 C-terminal domain"/>
    <property type="match status" value="1"/>
</dbReference>
<evidence type="ECO:0000256" key="1">
    <source>
        <dbReference type="ARBA" id="ARBA00012513"/>
    </source>
</evidence>
<dbReference type="InterPro" id="IPR008271">
    <property type="entry name" value="Ser/Thr_kinase_AS"/>
</dbReference>
<dbReference type="GO" id="GO:0005524">
    <property type="term" value="F:ATP binding"/>
    <property type="evidence" value="ECO:0007669"/>
    <property type="project" value="UniProtKB-KW"/>
</dbReference>
<dbReference type="InterPro" id="IPR011989">
    <property type="entry name" value="ARM-like"/>
</dbReference>
<dbReference type="PROSITE" id="PS00108">
    <property type="entry name" value="PROTEIN_KINASE_ST"/>
    <property type="match status" value="1"/>
</dbReference>
<protein>
    <recommendedName>
        <fullName evidence="1">non-specific serine/threonine protein kinase</fullName>
        <ecNumber evidence="1">2.7.11.1</ecNumber>
    </recommendedName>
</protein>
<dbReference type="PANTHER" id="PTHR43671:SF13">
    <property type="entry name" value="SERINE_THREONINE-PROTEIN KINASE NEK2"/>
    <property type="match status" value="1"/>
</dbReference>
<evidence type="ECO:0000313" key="8">
    <source>
        <dbReference type="EMBL" id="KAA6398438.1"/>
    </source>
</evidence>
<organism evidence="8 9">
    <name type="scientific">Streblomastix strix</name>
    <dbReference type="NCBI Taxonomy" id="222440"/>
    <lineage>
        <taxon>Eukaryota</taxon>
        <taxon>Metamonada</taxon>
        <taxon>Preaxostyla</taxon>
        <taxon>Oxymonadida</taxon>
        <taxon>Streblomastigidae</taxon>
        <taxon>Streblomastix</taxon>
    </lineage>
</organism>
<dbReference type="EMBL" id="SNRW01000955">
    <property type="protein sequence ID" value="KAA6398438.1"/>
    <property type="molecule type" value="Genomic_DNA"/>
</dbReference>
<evidence type="ECO:0000256" key="5">
    <source>
        <dbReference type="ARBA" id="ARBA00022840"/>
    </source>
</evidence>
<evidence type="ECO:0000256" key="2">
    <source>
        <dbReference type="ARBA" id="ARBA00022679"/>
    </source>
</evidence>
<dbReference type="Gene3D" id="1.25.10.10">
    <property type="entry name" value="Leucine-rich Repeat Variant"/>
    <property type="match status" value="1"/>
</dbReference>
<evidence type="ECO:0000256" key="3">
    <source>
        <dbReference type="ARBA" id="ARBA00022741"/>
    </source>
</evidence>
<dbReference type="OrthoDB" id="20524at2759"/>
<dbReference type="InterPro" id="IPR038103">
    <property type="entry name" value="CDC73_C_sf"/>
</dbReference>
<dbReference type="PROSITE" id="PS50011">
    <property type="entry name" value="PROTEIN_KINASE_DOM"/>
    <property type="match status" value="1"/>
</dbReference>
<accession>A0A5J4WTX9</accession>
<feature type="region of interest" description="Disordered" evidence="6">
    <location>
        <begin position="61"/>
        <end position="82"/>
    </location>
</feature>
<keyword evidence="2" id="KW-0808">Transferase</keyword>
<evidence type="ECO:0000256" key="4">
    <source>
        <dbReference type="ARBA" id="ARBA00022777"/>
    </source>
</evidence>